<reference evidence="1" key="1">
    <citation type="submission" date="2019-10" db="EMBL/GenBank/DDBJ databases">
        <authorList>
            <consortium name="DOE Joint Genome Institute"/>
            <person name="Kuo A."/>
            <person name="Miyauchi S."/>
            <person name="Kiss E."/>
            <person name="Drula E."/>
            <person name="Kohler A."/>
            <person name="Sanchez-Garcia M."/>
            <person name="Andreopoulos B."/>
            <person name="Barry K.W."/>
            <person name="Bonito G."/>
            <person name="Buee M."/>
            <person name="Carver A."/>
            <person name="Chen C."/>
            <person name="Cichocki N."/>
            <person name="Clum A."/>
            <person name="Culley D."/>
            <person name="Crous P.W."/>
            <person name="Fauchery L."/>
            <person name="Girlanda M."/>
            <person name="Hayes R."/>
            <person name="Keri Z."/>
            <person name="Labutti K."/>
            <person name="Lipzen A."/>
            <person name="Lombard V."/>
            <person name="Magnuson J."/>
            <person name="Maillard F."/>
            <person name="Morin E."/>
            <person name="Murat C."/>
            <person name="Nolan M."/>
            <person name="Ohm R."/>
            <person name="Pangilinan J."/>
            <person name="Pereira M."/>
            <person name="Perotto S."/>
            <person name="Peter M."/>
            <person name="Riley R."/>
            <person name="Sitrit Y."/>
            <person name="Stielow B."/>
            <person name="Szollosi G."/>
            <person name="Zifcakova L."/>
            <person name="Stursova M."/>
            <person name="Spatafora J.W."/>
            <person name="Tedersoo L."/>
            <person name="Vaario L.-M."/>
            <person name="Yamada A."/>
            <person name="Yan M."/>
            <person name="Wang P."/>
            <person name="Xu J."/>
            <person name="Bruns T."/>
            <person name="Baldrian P."/>
            <person name="Vilgalys R."/>
            <person name="Henrissat B."/>
            <person name="Grigoriev I.V."/>
            <person name="Hibbett D."/>
            <person name="Nagy L.G."/>
            <person name="Martin F.M."/>
        </authorList>
    </citation>
    <scope>NUCLEOTIDE SEQUENCE</scope>
    <source>
        <strain evidence="1">P2</strain>
    </source>
</reference>
<keyword evidence="2" id="KW-1185">Reference proteome</keyword>
<organism evidence="1 2">
    <name type="scientific">Thelephora ganbajun</name>
    <name type="common">Ganba fungus</name>
    <dbReference type="NCBI Taxonomy" id="370292"/>
    <lineage>
        <taxon>Eukaryota</taxon>
        <taxon>Fungi</taxon>
        <taxon>Dikarya</taxon>
        <taxon>Basidiomycota</taxon>
        <taxon>Agaricomycotina</taxon>
        <taxon>Agaricomycetes</taxon>
        <taxon>Thelephorales</taxon>
        <taxon>Thelephoraceae</taxon>
        <taxon>Thelephora</taxon>
    </lineage>
</organism>
<dbReference type="EMBL" id="MU117962">
    <property type="protein sequence ID" value="KAF9653829.1"/>
    <property type="molecule type" value="Genomic_DNA"/>
</dbReference>
<sequence>MATVEHNFSGALATWKSVNLSELQKTLDTQGIELVENQKESVVGRKALADKTKEFKKIPDEEKLTAFKGLLKAYQTEIDNLTKRSKSAENAFLSVYKVLAEAPDPYPLLEAAVDQTVKATEVRDLQAEVQRLRDDNADLRKRNGELAKASSRVEQLELKMDEMTNERVTQKENELHATYDEKIRNFEEREQDLQRQVALARTQLKELRVSNESNQAKLLDQTQRQDQEVVAKLAELDMMVADLEHANSRVATVERRNELLRAEIEAIRSGNDTPDRIKDLESHVSELESECERLSRALEVQTASAHIQEQTLRKKSEEYAREVQSLSAEIDHLKQKLKQYSDYDEVKRELEIMKYVEFAGLEDDQDEDTGSLTELNELGIHLPNPNADKANAQQGKSLEVLLATKNKRILEELTRFRILHGELEASLQAAQEELITVHTKLEKQQQLNEKLENDLLDIEKHQQVQVNGKHEARDALKSAASSDALAGIELGKKPSTSPARTTPIPFGSNSADASILPIVTSQRDRFRQRNAELEEELRKQYQVITDLRTDIRSLQGDNLKLYEKVRYMQSYQSEASGSGARGTLDPLPANSSNRADDISKYRTRYEEAMNPFEVFRGREAARAYSNMNPVEKAVFSLTRVILSNKKARTAFILYACALHLLVMYTTWECALGGSSQSQFQKQYNPFVCRPLHSHQPRLALTVRIQ</sequence>
<dbReference type="Proteomes" id="UP000886501">
    <property type="component" value="Unassembled WGS sequence"/>
</dbReference>
<proteinExistence type="predicted"/>
<protein>
    <submittedName>
        <fullName evidence="1">Uncharacterized protein</fullName>
    </submittedName>
</protein>
<comment type="caution">
    <text evidence="1">The sequence shown here is derived from an EMBL/GenBank/DDBJ whole genome shotgun (WGS) entry which is preliminary data.</text>
</comment>
<reference evidence="1" key="2">
    <citation type="journal article" date="2020" name="Nat. Commun.">
        <title>Large-scale genome sequencing of mycorrhizal fungi provides insights into the early evolution of symbiotic traits.</title>
        <authorList>
            <person name="Miyauchi S."/>
            <person name="Kiss E."/>
            <person name="Kuo A."/>
            <person name="Drula E."/>
            <person name="Kohler A."/>
            <person name="Sanchez-Garcia M."/>
            <person name="Morin E."/>
            <person name="Andreopoulos B."/>
            <person name="Barry K.W."/>
            <person name="Bonito G."/>
            <person name="Buee M."/>
            <person name="Carver A."/>
            <person name="Chen C."/>
            <person name="Cichocki N."/>
            <person name="Clum A."/>
            <person name="Culley D."/>
            <person name="Crous P.W."/>
            <person name="Fauchery L."/>
            <person name="Girlanda M."/>
            <person name="Hayes R.D."/>
            <person name="Keri Z."/>
            <person name="LaButti K."/>
            <person name="Lipzen A."/>
            <person name="Lombard V."/>
            <person name="Magnuson J."/>
            <person name="Maillard F."/>
            <person name="Murat C."/>
            <person name="Nolan M."/>
            <person name="Ohm R.A."/>
            <person name="Pangilinan J."/>
            <person name="Pereira M.F."/>
            <person name="Perotto S."/>
            <person name="Peter M."/>
            <person name="Pfister S."/>
            <person name="Riley R."/>
            <person name="Sitrit Y."/>
            <person name="Stielow J.B."/>
            <person name="Szollosi G."/>
            <person name="Zifcakova L."/>
            <person name="Stursova M."/>
            <person name="Spatafora J.W."/>
            <person name="Tedersoo L."/>
            <person name="Vaario L.M."/>
            <person name="Yamada A."/>
            <person name="Yan M."/>
            <person name="Wang P."/>
            <person name="Xu J."/>
            <person name="Bruns T."/>
            <person name="Baldrian P."/>
            <person name="Vilgalys R."/>
            <person name="Dunand C."/>
            <person name="Henrissat B."/>
            <person name="Grigoriev I.V."/>
            <person name="Hibbett D."/>
            <person name="Nagy L.G."/>
            <person name="Martin F.M."/>
        </authorList>
    </citation>
    <scope>NUCLEOTIDE SEQUENCE</scope>
    <source>
        <strain evidence="1">P2</strain>
    </source>
</reference>
<evidence type="ECO:0000313" key="2">
    <source>
        <dbReference type="Proteomes" id="UP000886501"/>
    </source>
</evidence>
<gene>
    <name evidence="1" type="ORF">BDM02DRAFT_3152802</name>
</gene>
<evidence type="ECO:0000313" key="1">
    <source>
        <dbReference type="EMBL" id="KAF9653829.1"/>
    </source>
</evidence>
<name>A0ACB6ZWL8_THEGA</name>
<accession>A0ACB6ZWL8</accession>